<protein>
    <submittedName>
        <fullName evidence="1">Uncharacterized protein</fullName>
    </submittedName>
</protein>
<evidence type="ECO:0000313" key="1">
    <source>
        <dbReference type="EMBL" id="PJM74182.1"/>
    </source>
</evidence>
<organism evidence="1 2">
    <name type="scientific">Bifidobacterium primatium</name>
    <dbReference type="NCBI Taxonomy" id="2045438"/>
    <lineage>
        <taxon>Bacteria</taxon>
        <taxon>Bacillati</taxon>
        <taxon>Actinomycetota</taxon>
        <taxon>Actinomycetes</taxon>
        <taxon>Bifidobacteriales</taxon>
        <taxon>Bifidobacteriaceae</taxon>
        <taxon>Bifidobacterium</taxon>
    </lineage>
</organism>
<evidence type="ECO:0000313" key="2">
    <source>
        <dbReference type="Proteomes" id="UP000229095"/>
    </source>
</evidence>
<proteinExistence type="predicted"/>
<keyword evidence="2" id="KW-1185">Reference proteome</keyword>
<dbReference type="Proteomes" id="UP000229095">
    <property type="component" value="Unassembled WGS sequence"/>
</dbReference>
<dbReference type="AlphaFoldDB" id="A0A2M9HBI7"/>
<sequence length="114" mass="13889">MSRTFKDRPYRIPAREALDHGFVRDSRPPRPVTGDVWSADMAGYFHSRRNRRNHLPLRRWGDWRWIEGDWVTDYGSRHEIRARLRLAAEAYNHGLMTDDWDDPVVYQRRRCWHL</sequence>
<accession>A0A2M9HBI7</accession>
<reference evidence="1 2" key="1">
    <citation type="submission" date="2017-10" db="EMBL/GenBank/DDBJ databases">
        <title>Draft genome sequences of strains TRE 1, TRE 9, TRE H and TRI 7, isolated from tamarins, belonging to four potential novel Bifidobacterium species.</title>
        <authorList>
            <person name="Mattarelli P."/>
            <person name="Modesto M."/>
            <person name="Puglisi E."/>
            <person name="Morelli L."/>
            <person name="Spezio C."/>
            <person name="Bonetti A."/>
            <person name="Sandri C."/>
        </authorList>
    </citation>
    <scope>NUCLEOTIDE SEQUENCE [LARGE SCALE GENOMIC DNA]</scope>
    <source>
        <strain evidence="2">TRE1</strain>
    </source>
</reference>
<name>A0A2M9HBI7_9BIFI</name>
<dbReference type="OrthoDB" id="3233416at2"/>
<gene>
    <name evidence="1" type="ORF">CS006_03385</name>
</gene>
<comment type="caution">
    <text evidence="1">The sequence shown here is derived from an EMBL/GenBank/DDBJ whole genome shotgun (WGS) entry which is preliminary data.</text>
</comment>
<dbReference type="EMBL" id="PEBI01000001">
    <property type="protein sequence ID" value="PJM74182.1"/>
    <property type="molecule type" value="Genomic_DNA"/>
</dbReference>